<comment type="caution">
    <text evidence="9">Lacks conserved residue(s) required for the propagation of feature annotation.</text>
</comment>
<keyword evidence="2 9" id="KW-1003">Cell membrane</keyword>
<feature type="transmembrane region" description="Helical" evidence="9">
    <location>
        <begin position="92"/>
        <end position="113"/>
    </location>
</feature>
<keyword evidence="5 9" id="KW-0064">Aspartyl protease</keyword>
<evidence type="ECO:0000256" key="4">
    <source>
        <dbReference type="ARBA" id="ARBA00022692"/>
    </source>
</evidence>
<protein>
    <recommendedName>
        <fullName evidence="9">Lipoprotein signal peptidase</fullName>
        <ecNumber evidence="9">3.4.23.36</ecNumber>
    </recommendedName>
    <alternativeName>
        <fullName evidence="9">Prolipoprotein signal peptidase</fullName>
    </alternativeName>
    <alternativeName>
        <fullName evidence="9">Signal peptidase II</fullName>
        <shortName evidence="9">SPase II</shortName>
    </alternativeName>
</protein>
<reference evidence="11 12" key="1">
    <citation type="submission" date="2020-08" db="EMBL/GenBank/DDBJ databases">
        <title>Genomic Encyclopedia of Type Strains, Phase IV (KMG-IV): sequencing the most valuable type-strain genomes for metagenomic binning, comparative biology and taxonomic classification.</title>
        <authorList>
            <person name="Goeker M."/>
        </authorList>
    </citation>
    <scope>NUCLEOTIDE SEQUENCE [LARGE SCALE GENOMIC DNA]</scope>
    <source>
        <strain evidence="11 12">DSM 101791</strain>
    </source>
</reference>
<sequence length="176" mass="18776">MRRRLWPLAALIGLLALESLLKAWAVQHLTPGVDRPLLPGLLHLDFTLNPGMAWGMLGTFTAPLAILRLTVGLVIVAALLSGRLPPDRRWPLALIAAGALGNAVDGLARGAVVDYLTSPVLDAVSRALSGGRFPVFNLSDVLVCSGTLWLLLHAWRTERRSGHSASAARATSKENP</sequence>
<comment type="pathway">
    <text evidence="9">Protein modification; lipoprotein biosynthesis (signal peptide cleavage).</text>
</comment>
<evidence type="ECO:0000256" key="5">
    <source>
        <dbReference type="ARBA" id="ARBA00022750"/>
    </source>
</evidence>
<dbReference type="PANTHER" id="PTHR33695:SF1">
    <property type="entry name" value="LIPOPROTEIN SIGNAL PEPTIDASE"/>
    <property type="match status" value="1"/>
</dbReference>
<keyword evidence="4 9" id="KW-0812">Transmembrane</keyword>
<feature type="transmembrane region" description="Helical" evidence="9">
    <location>
        <begin position="52"/>
        <end position="80"/>
    </location>
</feature>
<proteinExistence type="inferred from homology"/>
<dbReference type="EMBL" id="JACHFN010000005">
    <property type="protein sequence ID" value="MBB5234278.1"/>
    <property type="molecule type" value="Genomic_DNA"/>
</dbReference>
<comment type="similarity">
    <text evidence="1 9 10">Belongs to the peptidase A8 family.</text>
</comment>
<evidence type="ECO:0000256" key="2">
    <source>
        <dbReference type="ARBA" id="ARBA00022475"/>
    </source>
</evidence>
<dbReference type="RefSeq" id="WP_343057684.1">
    <property type="nucleotide sequence ID" value="NZ_JACHFN010000005.1"/>
</dbReference>
<feature type="active site" evidence="9">
    <location>
        <position position="140"/>
    </location>
</feature>
<feature type="transmembrane region" description="Helical" evidence="9">
    <location>
        <begin position="133"/>
        <end position="152"/>
    </location>
</feature>
<dbReference type="HAMAP" id="MF_00161">
    <property type="entry name" value="LspA"/>
    <property type="match status" value="1"/>
</dbReference>
<dbReference type="UniPathway" id="UPA00665"/>
<evidence type="ECO:0000256" key="8">
    <source>
        <dbReference type="ARBA" id="ARBA00023136"/>
    </source>
</evidence>
<accession>A0A7W8GFD2</accession>
<comment type="catalytic activity">
    <reaction evidence="9">
        <text>Release of signal peptides from bacterial membrane prolipoproteins. Hydrolyzes -Xaa-Yaa-Zaa-|-(S,diacylglyceryl)Cys-, in which Xaa is hydrophobic (preferably Leu), and Yaa (Ala or Ser) and Zaa (Gly or Ala) have small, neutral side chains.</text>
        <dbReference type="EC" id="3.4.23.36"/>
    </reaction>
</comment>
<evidence type="ECO:0000256" key="3">
    <source>
        <dbReference type="ARBA" id="ARBA00022670"/>
    </source>
</evidence>
<keyword evidence="3 9" id="KW-0645">Protease</keyword>
<keyword evidence="8 9" id="KW-0472">Membrane</keyword>
<organism evidence="11 12">
    <name type="scientific">Deinococcus budaensis</name>
    <dbReference type="NCBI Taxonomy" id="1665626"/>
    <lineage>
        <taxon>Bacteria</taxon>
        <taxon>Thermotogati</taxon>
        <taxon>Deinococcota</taxon>
        <taxon>Deinococci</taxon>
        <taxon>Deinococcales</taxon>
        <taxon>Deinococcaceae</taxon>
        <taxon>Deinococcus</taxon>
    </lineage>
</organism>
<dbReference type="AlphaFoldDB" id="A0A7W8GFD2"/>
<evidence type="ECO:0000256" key="9">
    <source>
        <dbReference type="HAMAP-Rule" id="MF_00161"/>
    </source>
</evidence>
<evidence type="ECO:0000256" key="6">
    <source>
        <dbReference type="ARBA" id="ARBA00022801"/>
    </source>
</evidence>
<dbReference type="GO" id="GO:0004190">
    <property type="term" value="F:aspartic-type endopeptidase activity"/>
    <property type="evidence" value="ECO:0007669"/>
    <property type="project" value="UniProtKB-UniRule"/>
</dbReference>
<keyword evidence="12" id="KW-1185">Reference proteome</keyword>
<dbReference type="GO" id="GO:0006508">
    <property type="term" value="P:proteolysis"/>
    <property type="evidence" value="ECO:0007669"/>
    <property type="project" value="UniProtKB-KW"/>
</dbReference>
<dbReference type="Proteomes" id="UP000525389">
    <property type="component" value="Unassembled WGS sequence"/>
</dbReference>
<keyword evidence="7 9" id="KW-1133">Transmembrane helix</keyword>
<evidence type="ECO:0000256" key="1">
    <source>
        <dbReference type="ARBA" id="ARBA00006139"/>
    </source>
</evidence>
<evidence type="ECO:0000256" key="10">
    <source>
        <dbReference type="RuleBase" id="RU004181"/>
    </source>
</evidence>
<dbReference type="GO" id="GO:0005886">
    <property type="term" value="C:plasma membrane"/>
    <property type="evidence" value="ECO:0007669"/>
    <property type="project" value="UniProtKB-SubCell"/>
</dbReference>
<feature type="active site" evidence="9">
    <location>
        <position position="114"/>
    </location>
</feature>
<comment type="subcellular location">
    <subcellularLocation>
        <location evidence="9">Cell membrane</location>
        <topology evidence="9">Multi-pass membrane protein</topology>
    </subcellularLocation>
</comment>
<evidence type="ECO:0000313" key="11">
    <source>
        <dbReference type="EMBL" id="MBB5234278.1"/>
    </source>
</evidence>
<comment type="function">
    <text evidence="9">This protein specifically catalyzes the removal of signal peptides from prolipoproteins.</text>
</comment>
<keyword evidence="6 9" id="KW-0378">Hydrolase</keyword>
<gene>
    <name evidence="9" type="primary">lspA</name>
    <name evidence="11" type="ORF">HNQ09_001716</name>
</gene>
<comment type="caution">
    <text evidence="11">The sequence shown here is derived from an EMBL/GenBank/DDBJ whole genome shotgun (WGS) entry which is preliminary data.</text>
</comment>
<evidence type="ECO:0000256" key="7">
    <source>
        <dbReference type="ARBA" id="ARBA00022989"/>
    </source>
</evidence>
<evidence type="ECO:0000313" key="12">
    <source>
        <dbReference type="Proteomes" id="UP000525389"/>
    </source>
</evidence>
<dbReference type="Pfam" id="PF01252">
    <property type="entry name" value="Peptidase_A8"/>
    <property type="match status" value="1"/>
</dbReference>
<name>A0A7W8GFD2_9DEIO</name>
<dbReference type="PRINTS" id="PR00781">
    <property type="entry name" value="LIPOSIGPTASE"/>
</dbReference>
<dbReference type="EC" id="3.4.23.36" evidence="9"/>
<dbReference type="PANTHER" id="PTHR33695">
    <property type="entry name" value="LIPOPROTEIN SIGNAL PEPTIDASE"/>
    <property type="match status" value="1"/>
</dbReference>
<dbReference type="InterPro" id="IPR001872">
    <property type="entry name" value="Peptidase_A8"/>
</dbReference>